<reference evidence="3" key="1">
    <citation type="submission" date="2016-05" db="EMBL/GenBank/DDBJ databases">
        <title>Comparative genomics of biotechnologically important yeasts.</title>
        <authorList>
            <consortium name="DOE Joint Genome Institute"/>
            <person name="Riley R."/>
            <person name="Haridas S."/>
            <person name="Wolfe K.H."/>
            <person name="Lopes M.R."/>
            <person name="Hittinger C.T."/>
            <person name="Goker M."/>
            <person name="Salamov A."/>
            <person name="Wisecaver J."/>
            <person name="Long T.M."/>
            <person name="Aerts A.L."/>
            <person name="Barry K."/>
            <person name="Choi C."/>
            <person name="Clum A."/>
            <person name="Coughlan A.Y."/>
            <person name="Deshpande S."/>
            <person name="Douglass A.P."/>
            <person name="Hanson S.J."/>
            <person name="Klenk H.-P."/>
            <person name="Labutti K."/>
            <person name="Lapidus A."/>
            <person name="Lindquist E."/>
            <person name="Lipzen A."/>
            <person name="Meier-Kolthoff J.P."/>
            <person name="Ohm R.A."/>
            <person name="Otillar R.P."/>
            <person name="Pangilinan J."/>
            <person name="Peng Y."/>
            <person name="Rokas A."/>
            <person name="Rosa C.A."/>
            <person name="Scheuner C."/>
            <person name="Sibirny A.A."/>
            <person name="Slot J.C."/>
            <person name="Stielow J.B."/>
            <person name="Sun H."/>
            <person name="Kurtzman C.P."/>
            <person name="Blackwell M."/>
            <person name="Grigoriev I.V."/>
            <person name="Jeffries T.W."/>
        </authorList>
    </citation>
    <scope>NUCLEOTIDE SEQUENCE [LARGE SCALE GENOMIC DNA]</scope>
    <source>
        <strain evidence="3">NRRL Y-17324</strain>
    </source>
</reference>
<feature type="chain" id="PRO_5009162849" description="Secreted protein" evidence="1">
    <location>
        <begin position="22"/>
        <end position="85"/>
    </location>
</feature>
<feature type="signal peptide" evidence="1">
    <location>
        <begin position="1"/>
        <end position="21"/>
    </location>
</feature>
<dbReference type="RefSeq" id="XP_020066135.1">
    <property type="nucleotide sequence ID" value="XM_020211973.1"/>
</dbReference>
<dbReference type="GeneID" id="30986109"/>
<keyword evidence="3" id="KW-1185">Reference proteome</keyword>
<evidence type="ECO:0000313" key="2">
    <source>
        <dbReference type="EMBL" id="ODV81013.1"/>
    </source>
</evidence>
<sequence>MISRWLPSTCVWYVLVTVVNVHNNRNVNNRNGVSFGCGSCVAYKCQFAPSLSLLFKCHRLISQVIIVMTLTFITPCFSSSGASCR</sequence>
<evidence type="ECO:0000256" key="1">
    <source>
        <dbReference type="SAM" id="SignalP"/>
    </source>
</evidence>
<evidence type="ECO:0000313" key="3">
    <source>
        <dbReference type="Proteomes" id="UP000094285"/>
    </source>
</evidence>
<organism evidence="2 3">
    <name type="scientific">Suhomyces tanzawaensis NRRL Y-17324</name>
    <dbReference type="NCBI Taxonomy" id="984487"/>
    <lineage>
        <taxon>Eukaryota</taxon>
        <taxon>Fungi</taxon>
        <taxon>Dikarya</taxon>
        <taxon>Ascomycota</taxon>
        <taxon>Saccharomycotina</taxon>
        <taxon>Pichiomycetes</taxon>
        <taxon>Debaryomycetaceae</taxon>
        <taxon>Suhomyces</taxon>
    </lineage>
</organism>
<proteinExistence type="predicted"/>
<name>A0A1E4SNC9_9ASCO</name>
<evidence type="ECO:0008006" key="4">
    <source>
        <dbReference type="Google" id="ProtNLM"/>
    </source>
</evidence>
<gene>
    <name evidence="2" type="ORF">CANTADRAFT_94167</name>
</gene>
<dbReference type="EMBL" id="KV453910">
    <property type="protein sequence ID" value="ODV81013.1"/>
    <property type="molecule type" value="Genomic_DNA"/>
</dbReference>
<dbReference type="AlphaFoldDB" id="A0A1E4SNC9"/>
<accession>A0A1E4SNC9</accession>
<protein>
    <recommendedName>
        <fullName evidence="4">Secreted protein</fullName>
    </recommendedName>
</protein>
<keyword evidence="1" id="KW-0732">Signal</keyword>
<dbReference type="Proteomes" id="UP000094285">
    <property type="component" value="Unassembled WGS sequence"/>
</dbReference>